<evidence type="ECO:0000313" key="6">
    <source>
        <dbReference type="Proteomes" id="UP000799777"/>
    </source>
</evidence>
<dbReference type="Gene3D" id="3.50.50.60">
    <property type="entry name" value="FAD/NAD(P)-binding domain"/>
    <property type="match status" value="1"/>
</dbReference>
<name>A0A9P4GZW3_9PLEO</name>
<evidence type="ECO:0000256" key="3">
    <source>
        <dbReference type="ARBA" id="ARBA00023002"/>
    </source>
</evidence>
<dbReference type="AlphaFoldDB" id="A0A9P4GZW3"/>
<dbReference type="InterPro" id="IPR036188">
    <property type="entry name" value="FAD/NAD-bd_sf"/>
</dbReference>
<dbReference type="Proteomes" id="UP000799777">
    <property type="component" value="Unassembled WGS sequence"/>
</dbReference>
<dbReference type="GO" id="GO:0016709">
    <property type="term" value="F:oxidoreductase activity, acting on paired donors, with incorporation or reduction of molecular oxygen, NAD(P)H as one donor, and incorporation of one atom of oxygen"/>
    <property type="evidence" value="ECO:0007669"/>
    <property type="project" value="UniProtKB-ARBA"/>
</dbReference>
<evidence type="ECO:0000259" key="4">
    <source>
        <dbReference type="Pfam" id="PF01494"/>
    </source>
</evidence>
<keyword evidence="1" id="KW-0285">Flavoprotein</keyword>
<keyword evidence="2" id="KW-0274">FAD</keyword>
<dbReference type="InterPro" id="IPR050641">
    <property type="entry name" value="RIFMO-like"/>
</dbReference>
<feature type="domain" description="FAD-binding" evidence="4">
    <location>
        <begin position="15"/>
        <end position="382"/>
    </location>
</feature>
<dbReference type="PANTHER" id="PTHR43004:SF8">
    <property type="entry name" value="FAD-BINDING DOMAIN-CONTAINING PROTEIN-RELATED"/>
    <property type="match status" value="1"/>
</dbReference>
<dbReference type="EMBL" id="ML978291">
    <property type="protein sequence ID" value="KAF2024545.1"/>
    <property type="molecule type" value="Genomic_DNA"/>
</dbReference>
<evidence type="ECO:0000313" key="5">
    <source>
        <dbReference type="EMBL" id="KAF2024545.1"/>
    </source>
</evidence>
<protein>
    <recommendedName>
        <fullName evidence="4">FAD-binding domain-containing protein</fullName>
    </recommendedName>
</protein>
<accession>A0A9P4GZW3</accession>
<dbReference type="SUPFAM" id="SSF51905">
    <property type="entry name" value="FAD/NAD(P)-binding domain"/>
    <property type="match status" value="1"/>
</dbReference>
<proteinExistence type="predicted"/>
<sequence length="611" mass="67860">MGDAGSISSDNAVIEVDVLIAGAGPSGASLGCFLGSHGIKGMMISDTAGPSPHPRANYVNMAGLECLREIGIEAKARELSYPVSEFSTYTRFCKTLVGEEIYRAYVFGNDPHRQGDYHDASPSKTLCLCQTDLEPLLLEYAEQHGFTTRWNTRLVSFVDDKEKDTVISTLENMVTGEIYKVQSKQLAGADGPESTVVKQLEIPLVQGPGNGFVISVWVDADLGHLTQDNRALLHYLDRPDKPQPDYGVLGIAHFIRPFNDWVISLFPHPTYQKLEATEEQILARMKELIGDDNVEYKVKEISVWNFDEVYAMYYSSGNVHAIGNAVHRHPPFGGLGISTCMEDSFNLAWKMSHVLKGKANKSLLATYNDERQPAGEYVVQRTNENGRLNFGFYGMLGYLNEPGQDRRAHMAELLKEDSAEGDAVREKFRKAINDLADERHCVGAMMNQWYKSSAIYTDDETEEPDWPHDISSRSTKLYTSTYPGWRVPHAWLAPPQDNKGARLPLVSTRDVVGHGRFTILTGIGGKPIWTEAANEVSKSTGVEIAVASIGWGQDYADTFFRWHEVRGVGEKGAVLVRPDRTVAWRAQSPLQDRAATNTKLRLVVAKILGLD</sequence>
<keyword evidence="6" id="KW-1185">Reference proteome</keyword>
<dbReference type="OrthoDB" id="2690153at2759"/>
<dbReference type="Pfam" id="PF01494">
    <property type="entry name" value="FAD_binding_3"/>
    <property type="match status" value="1"/>
</dbReference>
<comment type="caution">
    <text evidence="5">The sequence shown here is derived from an EMBL/GenBank/DDBJ whole genome shotgun (WGS) entry which is preliminary data.</text>
</comment>
<dbReference type="PRINTS" id="PR00420">
    <property type="entry name" value="RNGMNOXGNASE"/>
</dbReference>
<evidence type="ECO:0000256" key="2">
    <source>
        <dbReference type="ARBA" id="ARBA00022827"/>
    </source>
</evidence>
<reference evidence="5" key="1">
    <citation type="journal article" date="2020" name="Stud. Mycol.">
        <title>101 Dothideomycetes genomes: a test case for predicting lifestyles and emergence of pathogens.</title>
        <authorList>
            <person name="Haridas S."/>
            <person name="Albert R."/>
            <person name="Binder M."/>
            <person name="Bloem J."/>
            <person name="Labutti K."/>
            <person name="Salamov A."/>
            <person name="Andreopoulos B."/>
            <person name="Baker S."/>
            <person name="Barry K."/>
            <person name="Bills G."/>
            <person name="Bluhm B."/>
            <person name="Cannon C."/>
            <person name="Castanera R."/>
            <person name="Culley D."/>
            <person name="Daum C."/>
            <person name="Ezra D."/>
            <person name="Gonzalez J."/>
            <person name="Henrissat B."/>
            <person name="Kuo A."/>
            <person name="Liang C."/>
            <person name="Lipzen A."/>
            <person name="Lutzoni F."/>
            <person name="Magnuson J."/>
            <person name="Mondo S."/>
            <person name="Nolan M."/>
            <person name="Ohm R."/>
            <person name="Pangilinan J."/>
            <person name="Park H.-J."/>
            <person name="Ramirez L."/>
            <person name="Alfaro M."/>
            <person name="Sun H."/>
            <person name="Tritt A."/>
            <person name="Yoshinaga Y."/>
            <person name="Zwiers L.-H."/>
            <person name="Turgeon B."/>
            <person name="Goodwin S."/>
            <person name="Spatafora J."/>
            <person name="Crous P."/>
            <person name="Grigoriev I."/>
        </authorList>
    </citation>
    <scope>NUCLEOTIDE SEQUENCE</scope>
    <source>
        <strain evidence="5">CBS 110217</strain>
    </source>
</reference>
<dbReference type="InterPro" id="IPR002938">
    <property type="entry name" value="FAD-bd"/>
</dbReference>
<keyword evidence="3" id="KW-0560">Oxidoreductase</keyword>
<organism evidence="5 6">
    <name type="scientific">Setomelanomma holmii</name>
    <dbReference type="NCBI Taxonomy" id="210430"/>
    <lineage>
        <taxon>Eukaryota</taxon>
        <taxon>Fungi</taxon>
        <taxon>Dikarya</taxon>
        <taxon>Ascomycota</taxon>
        <taxon>Pezizomycotina</taxon>
        <taxon>Dothideomycetes</taxon>
        <taxon>Pleosporomycetidae</taxon>
        <taxon>Pleosporales</taxon>
        <taxon>Pleosporineae</taxon>
        <taxon>Phaeosphaeriaceae</taxon>
        <taxon>Setomelanomma</taxon>
    </lineage>
</organism>
<dbReference type="Gene3D" id="3.40.30.120">
    <property type="match status" value="1"/>
</dbReference>
<dbReference type="Gene3D" id="3.30.9.10">
    <property type="entry name" value="D-Amino Acid Oxidase, subunit A, domain 2"/>
    <property type="match status" value="1"/>
</dbReference>
<dbReference type="PANTHER" id="PTHR43004">
    <property type="entry name" value="TRK SYSTEM POTASSIUM UPTAKE PROTEIN"/>
    <property type="match status" value="1"/>
</dbReference>
<evidence type="ECO:0000256" key="1">
    <source>
        <dbReference type="ARBA" id="ARBA00022630"/>
    </source>
</evidence>
<dbReference type="GO" id="GO:0071949">
    <property type="term" value="F:FAD binding"/>
    <property type="evidence" value="ECO:0007669"/>
    <property type="project" value="InterPro"/>
</dbReference>
<gene>
    <name evidence="5" type="ORF">EK21DRAFT_78474</name>
</gene>
<dbReference type="Pfam" id="PF21274">
    <property type="entry name" value="Rng_hyd_C"/>
    <property type="match status" value="1"/>
</dbReference>